<evidence type="ECO:0000313" key="1">
    <source>
        <dbReference type="EMBL" id="ROW05132.1"/>
    </source>
</evidence>
<keyword evidence="2" id="KW-1185">Reference proteome</keyword>
<evidence type="ECO:0000313" key="2">
    <source>
        <dbReference type="Proteomes" id="UP000284375"/>
    </source>
</evidence>
<dbReference type="STRING" id="252740.A0A423WP64"/>
<dbReference type="EMBL" id="LJZO01000001">
    <property type="protein sequence ID" value="ROW05132.1"/>
    <property type="molecule type" value="Genomic_DNA"/>
</dbReference>
<dbReference type="Proteomes" id="UP000284375">
    <property type="component" value="Unassembled WGS sequence"/>
</dbReference>
<proteinExistence type="predicted"/>
<sequence length="254" mass="28315">MGGGPKVPYPKHVWSPAGGWYAQPSNWKANTAIFGAVVLGLTALTWKLSADREFRHKMPEPGRFYPSRNWSKQIVEHERGQKAASAEINKDLLSQVKRSFGIDVAVTTAELQEFVDRVFSRGWTYIKIHSPPDDNSAKGGLFSTGVKVAVLKRELPSSKHTKKKAGLGRIGANRVRYGTGANANLDRLGPDPGAYYATAMERFQEFEDVHVHGYNMGLAVYYARDWVTAWETGMELAFDPRGRIMTTLCLDPQK</sequence>
<dbReference type="AlphaFoldDB" id="A0A423WP64"/>
<comment type="caution">
    <text evidence="1">The sequence shown here is derived from an EMBL/GenBank/DDBJ whole genome shotgun (WGS) entry which is preliminary data.</text>
</comment>
<protein>
    <submittedName>
        <fullName evidence="1">Uncharacterized protein</fullName>
    </submittedName>
</protein>
<dbReference type="PANTHER" id="PTHR34286:SF1">
    <property type="entry name" value="TRANSMEMBRANE PROTEIN"/>
    <property type="match status" value="1"/>
</dbReference>
<name>A0A423WP64_CYTCH</name>
<organism evidence="1 2">
    <name type="scientific">Cytospora chrysosperma</name>
    <name type="common">Cytospora canker fungus</name>
    <name type="synonym">Sphaeria chrysosperma</name>
    <dbReference type="NCBI Taxonomy" id="252740"/>
    <lineage>
        <taxon>Eukaryota</taxon>
        <taxon>Fungi</taxon>
        <taxon>Dikarya</taxon>
        <taxon>Ascomycota</taxon>
        <taxon>Pezizomycotina</taxon>
        <taxon>Sordariomycetes</taxon>
        <taxon>Sordariomycetidae</taxon>
        <taxon>Diaporthales</taxon>
        <taxon>Cytosporaceae</taxon>
        <taxon>Cytospora</taxon>
    </lineage>
</organism>
<accession>A0A423WP64</accession>
<dbReference type="OrthoDB" id="2100988at2759"/>
<gene>
    <name evidence="1" type="ORF">VSDG_00234</name>
</gene>
<reference evidence="1 2" key="1">
    <citation type="submission" date="2015-09" db="EMBL/GenBank/DDBJ databases">
        <title>Host preference determinants of Valsa canker pathogens revealed by comparative genomics.</title>
        <authorList>
            <person name="Yin Z."/>
            <person name="Huang L."/>
        </authorList>
    </citation>
    <scope>NUCLEOTIDE SEQUENCE [LARGE SCALE GENOMIC DNA]</scope>
    <source>
        <strain evidence="1 2">YSFL</strain>
    </source>
</reference>
<dbReference type="PANTHER" id="PTHR34286">
    <property type="entry name" value="TRANSMEMBRANE PROTEIN"/>
    <property type="match status" value="1"/>
</dbReference>